<dbReference type="EMBL" id="SGJP01000018">
    <property type="protein sequence ID" value="NFA60705.1"/>
    <property type="molecule type" value="Genomic_DNA"/>
</dbReference>
<reference evidence="1 2" key="1">
    <citation type="submission" date="2019-02" db="EMBL/GenBank/DDBJ databases">
        <title>Genome sequencing of Clostridium botulinum clinical isolates.</title>
        <authorList>
            <person name="Brunt J."/>
            <person name="Van Vliet A.H.M."/>
            <person name="Stringer S.C."/>
            <person name="Grant K.A."/>
            <person name="Carter A.C."/>
            <person name="Peck M.W."/>
        </authorList>
    </citation>
    <scope>NUCLEOTIDE SEQUENCE [LARGE SCALE GENOMIC DNA]</scope>
    <source>
        <strain evidence="1 2">R1125/03</strain>
    </source>
</reference>
<protein>
    <recommendedName>
        <fullName evidence="3">Lantibiotic</fullName>
    </recommendedName>
</protein>
<gene>
    <name evidence="1" type="ORF">EXM42_09980</name>
</gene>
<evidence type="ECO:0000313" key="1">
    <source>
        <dbReference type="EMBL" id="NFA60705.1"/>
    </source>
</evidence>
<dbReference type="NCBIfam" id="NF038161">
    <property type="entry name" value="lant_II_LchA2"/>
    <property type="match status" value="1"/>
</dbReference>
<proteinExistence type="predicted"/>
<name>A0A6M0T0L9_CLOBO</name>
<dbReference type="Proteomes" id="UP000473089">
    <property type="component" value="Unassembled WGS sequence"/>
</dbReference>
<accession>A0A6M0T0L9</accession>
<sequence>MKKYDNLTGFVSVEELEEICSENENGAATPTITVVTAVTKVTVSVATYAICETGACTSYC</sequence>
<evidence type="ECO:0008006" key="3">
    <source>
        <dbReference type="Google" id="ProtNLM"/>
    </source>
</evidence>
<comment type="caution">
    <text evidence="1">The sequence shown here is derived from an EMBL/GenBank/DDBJ whole genome shotgun (WGS) entry which is preliminary data.</text>
</comment>
<organism evidence="1 2">
    <name type="scientific">Clostridium botulinum</name>
    <dbReference type="NCBI Taxonomy" id="1491"/>
    <lineage>
        <taxon>Bacteria</taxon>
        <taxon>Bacillati</taxon>
        <taxon>Bacillota</taxon>
        <taxon>Clostridia</taxon>
        <taxon>Eubacteriales</taxon>
        <taxon>Clostridiaceae</taxon>
        <taxon>Clostridium</taxon>
    </lineage>
</organism>
<dbReference type="AlphaFoldDB" id="A0A6M0T0L9"/>
<evidence type="ECO:0000313" key="2">
    <source>
        <dbReference type="Proteomes" id="UP000473089"/>
    </source>
</evidence>